<dbReference type="GO" id="GO:0004497">
    <property type="term" value="F:monooxygenase activity"/>
    <property type="evidence" value="ECO:0007669"/>
    <property type="project" value="UniProtKB-KW"/>
</dbReference>
<evidence type="ECO:0000256" key="2">
    <source>
        <dbReference type="ARBA" id="ARBA00022617"/>
    </source>
</evidence>
<dbReference type="EMBL" id="JABEZY010000012">
    <property type="protein sequence ID" value="MBA0751100.1"/>
    <property type="molecule type" value="Genomic_DNA"/>
</dbReference>
<sequence>LHFALAFTITIAILVVTILFKGNKRQNRRPPEPDGALPFIGHLHLFGKNQLLHRIFADMADKHGPAFLIRLGFRRALVQSVKNGGVALLEMKERIGDLATNIIVRMVAGKRYHGTSKESRRFQKALMEESDIANLVYLQAIIKETLRLYPATPVSVAREAMDDCTVAGFHIPAGTQLFLSDHANIDVRGQKFELIPFGAGRRICPGVDMSERPGIIVPKATPLEVTLTPKLPS</sequence>
<dbReference type="PROSITE" id="PS00086">
    <property type="entry name" value="CYTOCHROME_P450"/>
    <property type="match status" value="1"/>
</dbReference>
<keyword evidence="8" id="KW-1133">Transmembrane helix</keyword>
<keyword evidence="5 7" id="KW-0408">Iron</keyword>
<dbReference type="GO" id="GO:0005506">
    <property type="term" value="F:iron ion binding"/>
    <property type="evidence" value="ECO:0007669"/>
    <property type="project" value="InterPro"/>
</dbReference>
<dbReference type="Pfam" id="PF00067">
    <property type="entry name" value="p450"/>
    <property type="match status" value="1"/>
</dbReference>
<name>A0A7J9CRI6_GOSGO</name>
<dbReference type="PANTHER" id="PTHR47947:SF8">
    <property type="entry name" value="CYTOCHROME P450 82C4-LIKE"/>
    <property type="match status" value="1"/>
</dbReference>
<proteinExistence type="inferred from homology"/>
<dbReference type="Gene3D" id="1.10.630.10">
    <property type="entry name" value="Cytochrome P450"/>
    <property type="match status" value="2"/>
</dbReference>
<keyword evidence="8" id="KW-0812">Transmembrane</keyword>
<keyword evidence="8" id="KW-0472">Membrane</keyword>
<dbReference type="InterPro" id="IPR002403">
    <property type="entry name" value="Cyt_P450_E_grp-IV"/>
</dbReference>
<evidence type="ECO:0000256" key="4">
    <source>
        <dbReference type="ARBA" id="ARBA00023002"/>
    </source>
</evidence>
<dbReference type="PRINTS" id="PR00385">
    <property type="entry name" value="P450"/>
</dbReference>
<evidence type="ECO:0000256" key="6">
    <source>
        <dbReference type="ARBA" id="ARBA00023033"/>
    </source>
</evidence>
<dbReference type="InterPro" id="IPR050651">
    <property type="entry name" value="Plant_Cytochrome_P450_Monoox"/>
</dbReference>
<keyword evidence="6 7" id="KW-0503">Monooxygenase</keyword>
<keyword evidence="2 7" id="KW-0349">Heme</keyword>
<protein>
    <recommendedName>
        <fullName evidence="11">Cytochrome P450</fullName>
    </recommendedName>
</protein>
<dbReference type="GO" id="GO:0020037">
    <property type="term" value="F:heme binding"/>
    <property type="evidence" value="ECO:0007669"/>
    <property type="project" value="InterPro"/>
</dbReference>
<reference evidence="9 10" key="1">
    <citation type="journal article" date="2019" name="Genome Biol. Evol.">
        <title>Insights into the evolution of the New World diploid cottons (Gossypium, subgenus Houzingenia) based on genome sequencing.</title>
        <authorList>
            <person name="Grover C.E."/>
            <person name="Arick M.A. 2nd"/>
            <person name="Thrash A."/>
            <person name="Conover J.L."/>
            <person name="Sanders W.S."/>
            <person name="Peterson D.G."/>
            <person name="Frelichowski J.E."/>
            <person name="Scheffler J.A."/>
            <person name="Scheffler B.E."/>
            <person name="Wendel J.F."/>
        </authorList>
    </citation>
    <scope>NUCLEOTIDE SEQUENCE [LARGE SCALE GENOMIC DNA]</scope>
    <source>
        <strain evidence="9">5</strain>
        <tissue evidence="9">Leaf</tissue>
    </source>
</reference>
<evidence type="ECO:0000256" key="5">
    <source>
        <dbReference type="ARBA" id="ARBA00023004"/>
    </source>
</evidence>
<feature type="non-terminal residue" evidence="9">
    <location>
        <position position="233"/>
    </location>
</feature>
<evidence type="ECO:0000256" key="1">
    <source>
        <dbReference type="ARBA" id="ARBA00010617"/>
    </source>
</evidence>
<feature type="non-terminal residue" evidence="9">
    <location>
        <position position="1"/>
    </location>
</feature>
<evidence type="ECO:0000256" key="7">
    <source>
        <dbReference type="RuleBase" id="RU000461"/>
    </source>
</evidence>
<evidence type="ECO:0000313" key="10">
    <source>
        <dbReference type="Proteomes" id="UP000593579"/>
    </source>
</evidence>
<evidence type="ECO:0000256" key="8">
    <source>
        <dbReference type="SAM" id="Phobius"/>
    </source>
</evidence>
<dbReference type="SUPFAM" id="SSF48264">
    <property type="entry name" value="Cytochrome P450"/>
    <property type="match status" value="1"/>
</dbReference>
<comment type="caution">
    <text evidence="9">The sequence shown here is derived from an EMBL/GenBank/DDBJ whole genome shotgun (WGS) entry which is preliminary data.</text>
</comment>
<dbReference type="PRINTS" id="PR00465">
    <property type="entry name" value="EP450IV"/>
</dbReference>
<evidence type="ECO:0008006" key="11">
    <source>
        <dbReference type="Google" id="ProtNLM"/>
    </source>
</evidence>
<dbReference type="GO" id="GO:0046246">
    <property type="term" value="P:terpene biosynthetic process"/>
    <property type="evidence" value="ECO:0007669"/>
    <property type="project" value="TreeGrafter"/>
</dbReference>
<gene>
    <name evidence="9" type="ORF">Gogos_002464</name>
</gene>
<keyword evidence="3 7" id="KW-0479">Metal-binding</keyword>
<dbReference type="Proteomes" id="UP000593579">
    <property type="component" value="Unassembled WGS sequence"/>
</dbReference>
<evidence type="ECO:0000256" key="3">
    <source>
        <dbReference type="ARBA" id="ARBA00022723"/>
    </source>
</evidence>
<dbReference type="PANTHER" id="PTHR47947">
    <property type="entry name" value="CYTOCHROME P450 82C3-RELATED"/>
    <property type="match status" value="1"/>
</dbReference>
<keyword evidence="4 7" id="KW-0560">Oxidoreductase</keyword>
<dbReference type="GO" id="GO:0016705">
    <property type="term" value="F:oxidoreductase activity, acting on paired donors, with incorporation or reduction of molecular oxygen"/>
    <property type="evidence" value="ECO:0007669"/>
    <property type="project" value="InterPro"/>
</dbReference>
<dbReference type="InterPro" id="IPR036396">
    <property type="entry name" value="Cyt_P450_sf"/>
</dbReference>
<accession>A0A7J9CRI6</accession>
<comment type="similarity">
    <text evidence="1 7">Belongs to the cytochrome P450 family.</text>
</comment>
<feature type="transmembrane region" description="Helical" evidence="8">
    <location>
        <begin position="6"/>
        <end position="22"/>
    </location>
</feature>
<organism evidence="9 10">
    <name type="scientific">Gossypium gossypioides</name>
    <name type="common">Mexican cotton</name>
    <name type="synonym">Selera gossypioides</name>
    <dbReference type="NCBI Taxonomy" id="34282"/>
    <lineage>
        <taxon>Eukaryota</taxon>
        <taxon>Viridiplantae</taxon>
        <taxon>Streptophyta</taxon>
        <taxon>Embryophyta</taxon>
        <taxon>Tracheophyta</taxon>
        <taxon>Spermatophyta</taxon>
        <taxon>Magnoliopsida</taxon>
        <taxon>eudicotyledons</taxon>
        <taxon>Gunneridae</taxon>
        <taxon>Pentapetalae</taxon>
        <taxon>rosids</taxon>
        <taxon>malvids</taxon>
        <taxon>Malvales</taxon>
        <taxon>Malvaceae</taxon>
        <taxon>Malvoideae</taxon>
        <taxon>Gossypium</taxon>
    </lineage>
</organism>
<dbReference type="InterPro" id="IPR017972">
    <property type="entry name" value="Cyt_P450_CS"/>
</dbReference>
<evidence type="ECO:0000313" key="9">
    <source>
        <dbReference type="EMBL" id="MBA0751100.1"/>
    </source>
</evidence>
<dbReference type="OrthoDB" id="2789670at2759"/>
<dbReference type="InterPro" id="IPR001128">
    <property type="entry name" value="Cyt_P450"/>
</dbReference>
<keyword evidence="10" id="KW-1185">Reference proteome</keyword>
<dbReference type="AlphaFoldDB" id="A0A7J9CRI6"/>